<reference evidence="2 3" key="1">
    <citation type="submission" date="2020-11" db="EMBL/GenBank/DDBJ databases">
        <title>Arthrobacter antarcticus sp. nov., isolated from Antarctic Soil.</title>
        <authorList>
            <person name="Li J."/>
        </authorList>
    </citation>
    <scope>NUCLEOTIDE SEQUENCE [LARGE SCALE GENOMIC DNA]</scope>
    <source>
        <strain evidence="2 3">Z1-20</strain>
    </source>
</reference>
<evidence type="ECO:0000313" key="3">
    <source>
        <dbReference type="Proteomes" id="UP000655366"/>
    </source>
</evidence>
<keyword evidence="1" id="KW-1133">Transmembrane helix</keyword>
<feature type="transmembrane region" description="Helical" evidence="1">
    <location>
        <begin position="194"/>
        <end position="216"/>
    </location>
</feature>
<feature type="transmembrane region" description="Helical" evidence="1">
    <location>
        <begin position="151"/>
        <end position="174"/>
    </location>
</feature>
<feature type="transmembrane region" description="Helical" evidence="1">
    <location>
        <begin position="276"/>
        <end position="297"/>
    </location>
</feature>
<proteinExistence type="predicted"/>
<dbReference type="EMBL" id="JADNYM010000004">
    <property type="protein sequence ID" value="MBG0738453.1"/>
    <property type="molecule type" value="Genomic_DNA"/>
</dbReference>
<keyword evidence="1" id="KW-0472">Membrane</keyword>
<evidence type="ECO:0000313" key="2">
    <source>
        <dbReference type="EMBL" id="MBG0738453.1"/>
    </source>
</evidence>
<organism evidence="2 3">
    <name type="scientific">Arthrobacter terrae</name>
    <dbReference type="NCBI Taxonomy" id="2935737"/>
    <lineage>
        <taxon>Bacteria</taxon>
        <taxon>Bacillati</taxon>
        <taxon>Actinomycetota</taxon>
        <taxon>Actinomycetes</taxon>
        <taxon>Micrococcales</taxon>
        <taxon>Micrococcaceae</taxon>
        <taxon>Arthrobacter</taxon>
    </lineage>
</organism>
<feature type="transmembrane region" description="Helical" evidence="1">
    <location>
        <begin position="223"/>
        <end position="243"/>
    </location>
</feature>
<sequence>MSTSTTAKAATPSTAGGAGLTFGGVLKSEWIKLRSLTSTKVLLICTFVAVIGVGTLTAWLRGTIIEQTMKFGGAPTGLPGSSPSGMSAEAAEKTLPPGLELYGIPNGGLQIGILILGSLAVLFISSEFATGMIRSTMTAIPKRLPAFAAKAIVLVVVSYVITVVAAFVTFLISIPILHSYGISMNLQREGLLPAIFLGGLYVAGVALIGLSLGTLLRNSAGGIMVLVALFFVLPFGTQLLSLVPGKFWLHVNEYVPSVAGGRMLEIGHRDAYIDPWAGGLIFLAWILVFLIPAVFTLKKRDV</sequence>
<evidence type="ECO:0000256" key="1">
    <source>
        <dbReference type="SAM" id="Phobius"/>
    </source>
</evidence>
<accession>A0A931CHI2</accession>
<dbReference type="RefSeq" id="WP_196395411.1">
    <property type="nucleotide sequence ID" value="NZ_JADNYM010000004.1"/>
</dbReference>
<keyword evidence="1" id="KW-0812">Transmembrane</keyword>
<dbReference type="Proteomes" id="UP000655366">
    <property type="component" value="Unassembled WGS sequence"/>
</dbReference>
<dbReference type="PANTHER" id="PTHR37305:SF1">
    <property type="entry name" value="MEMBRANE PROTEIN"/>
    <property type="match status" value="1"/>
</dbReference>
<keyword evidence="3" id="KW-1185">Reference proteome</keyword>
<comment type="caution">
    <text evidence="2">The sequence shown here is derived from an EMBL/GenBank/DDBJ whole genome shotgun (WGS) entry which is preliminary data.</text>
</comment>
<name>A0A931CHI2_9MICC</name>
<dbReference type="AlphaFoldDB" id="A0A931CHI2"/>
<dbReference type="PANTHER" id="PTHR37305">
    <property type="entry name" value="INTEGRAL MEMBRANE PROTEIN-RELATED"/>
    <property type="match status" value="1"/>
</dbReference>
<feature type="transmembrane region" description="Helical" evidence="1">
    <location>
        <begin position="109"/>
        <end position="130"/>
    </location>
</feature>
<feature type="transmembrane region" description="Helical" evidence="1">
    <location>
        <begin position="41"/>
        <end position="60"/>
    </location>
</feature>
<protein>
    <submittedName>
        <fullName evidence="2">ABC transporter permease</fullName>
    </submittedName>
</protein>
<gene>
    <name evidence="2" type="ORF">IV500_03295</name>
</gene>